<dbReference type="Proteomes" id="UP000245720">
    <property type="component" value="Unassembled WGS sequence"/>
</dbReference>
<feature type="transmembrane region" description="Helical" evidence="6">
    <location>
        <begin position="268"/>
        <end position="295"/>
    </location>
</feature>
<feature type="transmembrane region" description="Helical" evidence="6">
    <location>
        <begin position="651"/>
        <end position="674"/>
    </location>
</feature>
<evidence type="ECO:0000256" key="4">
    <source>
        <dbReference type="ARBA" id="ARBA00022989"/>
    </source>
</evidence>
<keyword evidence="4 6" id="KW-1133">Transmembrane helix</keyword>
<evidence type="ECO:0000313" key="9">
    <source>
        <dbReference type="Proteomes" id="UP000245720"/>
    </source>
</evidence>
<feature type="transmembrane region" description="Helical" evidence="6">
    <location>
        <begin position="522"/>
        <end position="539"/>
    </location>
</feature>
<dbReference type="SUPFAM" id="SSF82866">
    <property type="entry name" value="Multidrug efflux transporter AcrB transmembrane domain"/>
    <property type="match status" value="2"/>
</dbReference>
<feature type="transmembrane region" description="Helical" evidence="6">
    <location>
        <begin position="613"/>
        <end position="639"/>
    </location>
</feature>
<evidence type="ECO:0000256" key="5">
    <source>
        <dbReference type="ARBA" id="ARBA00023136"/>
    </source>
</evidence>
<accession>A0A315Y0K7</accession>
<evidence type="ECO:0000256" key="2">
    <source>
        <dbReference type="ARBA" id="ARBA00022475"/>
    </source>
</evidence>
<reference evidence="8 9" key="1">
    <citation type="submission" date="2018-05" db="EMBL/GenBank/DDBJ databases">
        <title>The Hungate 1000. A catalogue of reference genomes from the rumen microbiome.</title>
        <authorList>
            <person name="Kelly W."/>
        </authorList>
    </citation>
    <scope>NUCLEOTIDE SEQUENCE [LARGE SCALE GENOMIC DNA]</scope>
    <source>
        <strain evidence="8 9">SAb67</strain>
    </source>
</reference>
<feature type="transmembrane region" description="Helical" evidence="6">
    <location>
        <begin position="225"/>
        <end position="247"/>
    </location>
</feature>
<dbReference type="AlphaFoldDB" id="A0A315Y0K7"/>
<name>A0A315Y0K7_RUMFL</name>
<feature type="transmembrane region" description="Helical" evidence="6">
    <location>
        <begin position="175"/>
        <end position="193"/>
    </location>
</feature>
<dbReference type="PANTHER" id="PTHR33406">
    <property type="entry name" value="MEMBRANE PROTEIN MJ1562-RELATED"/>
    <property type="match status" value="1"/>
</dbReference>
<dbReference type="RefSeq" id="WP_109726002.1">
    <property type="nucleotide sequence ID" value="NZ_QGDI01000004.1"/>
</dbReference>
<dbReference type="InterPro" id="IPR050545">
    <property type="entry name" value="Mycobact_MmpL"/>
</dbReference>
<gene>
    <name evidence="8" type="ORF">IE37_01161</name>
</gene>
<dbReference type="InterPro" id="IPR004869">
    <property type="entry name" value="MMPL_dom"/>
</dbReference>
<evidence type="ECO:0000313" key="8">
    <source>
        <dbReference type="EMBL" id="PWJ13360.1"/>
    </source>
</evidence>
<sequence length="702" mass="76873">MLKFGEWIAKHRVLILIIAVLLLIPSAIGYINTRVNYDILSYLPKDINTMIGQDILKEDFGQGGFSLVMVEGMSDKDVAETADKISAIDHVSDVICYQSMTDCKIPMEILPENIYDFFNKGDTTMMAVFFDDTTSGDGTLAAVEEMRNITSKQCFISGMSAITLDMKKLTQSETLIYAVIAVILTSIVLTLTMDSFLIPVFFMLSIGFAVVWNLGSNIVLGEISFITQALAMVLQLGVTMDYSIFLWHSYKEQLTHFPDSKQEAMAHAIAATITSVVGSSFTTVAGFLAMCFMTFTLGLDLGIVMAKGVVCGVISCVTVLPSMILIFEKAIAKTSHRDFLPSFSRTSSFIVKHSWVFLTLGIVLLIPAVFGNNHYDVYYKLDSTLPKTLDSVIANTKLAEEYNMNSTHILMVDSHMSAKDADRMLSEIKKTDGVQFAAGFNSLVGPAIPEEAVPEEIKSILKSDKWQIMLIGSEYEVASDEVNEQISDLNTIAQRYDPEAMLIGEAPATKDLITITDRDFKIVNFLSIAAIFLIIAFTFKSVTLPVILVSVIELAIMINLGAAYYTGSRLSFIAPIVIGTIQLGATVDYAILMTTRYRTERSSGQAKKNAIGIALSTSIKSVITSALGFFAATVGVALYSDIGLISELCMLLARGALISMVIVITVLPSMFMVFDKLICRTSAGFSPKRKAQGKRRHIFGTV</sequence>
<dbReference type="PANTHER" id="PTHR33406:SF13">
    <property type="entry name" value="MEMBRANE PROTEIN YDFJ"/>
    <property type="match status" value="1"/>
</dbReference>
<dbReference type="PROSITE" id="PS50156">
    <property type="entry name" value="SSD"/>
    <property type="match status" value="1"/>
</dbReference>
<evidence type="ECO:0000259" key="7">
    <source>
        <dbReference type="PROSITE" id="PS50156"/>
    </source>
</evidence>
<organism evidence="8 9">
    <name type="scientific">Ruminococcus flavefaciens</name>
    <dbReference type="NCBI Taxonomy" id="1265"/>
    <lineage>
        <taxon>Bacteria</taxon>
        <taxon>Bacillati</taxon>
        <taxon>Bacillota</taxon>
        <taxon>Clostridia</taxon>
        <taxon>Eubacteriales</taxon>
        <taxon>Oscillospiraceae</taxon>
        <taxon>Ruminococcus</taxon>
    </lineage>
</organism>
<keyword evidence="2" id="KW-1003">Cell membrane</keyword>
<dbReference type="Pfam" id="PF03176">
    <property type="entry name" value="MMPL"/>
    <property type="match status" value="2"/>
</dbReference>
<dbReference type="GO" id="GO:0005886">
    <property type="term" value="C:plasma membrane"/>
    <property type="evidence" value="ECO:0007669"/>
    <property type="project" value="UniProtKB-SubCell"/>
</dbReference>
<dbReference type="InterPro" id="IPR000731">
    <property type="entry name" value="SSD"/>
</dbReference>
<keyword evidence="3 6" id="KW-0812">Transmembrane</keyword>
<dbReference type="OrthoDB" id="9782006at2"/>
<evidence type="ECO:0000256" key="6">
    <source>
        <dbReference type="SAM" id="Phobius"/>
    </source>
</evidence>
<dbReference type="EMBL" id="QGDI01000004">
    <property type="protein sequence ID" value="PWJ13360.1"/>
    <property type="molecule type" value="Genomic_DNA"/>
</dbReference>
<feature type="domain" description="SSD" evidence="7">
    <location>
        <begin position="544"/>
        <end position="673"/>
    </location>
</feature>
<feature type="transmembrane region" description="Helical" evidence="6">
    <location>
        <begin position="349"/>
        <end position="370"/>
    </location>
</feature>
<dbReference type="STRING" id="1265.SAMN02910280_1421"/>
<evidence type="ECO:0000256" key="1">
    <source>
        <dbReference type="ARBA" id="ARBA00004651"/>
    </source>
</evidence>
<proteinExistence type="predicted"/>
<comment type="caution">
    <text evidence="8">The sequence shown here is derived from an EMBL/GenBank/DDBJ whole genome shotgun (WGS) entry which is preliminary data.</text>
</comment>
<feature type="transmembrane region" description="Helical" evidence="6">
    <location>
        <begin position="301"/>
        <end position="328"/>
    </location>
</feature>
<feature type="transmembrane region" description="Helical" evidence="6">
    <location>
        <begin position="200"/>
        <end position="219"/>
    </location>
</feature>
<feature type="transmembrane region" description="Helical" evidence="6">
    <location>
        <begin position="572"/>
        <end position="592"/>
    </location>
</feature>
<evidence type="ECO:0000256" key="3">
    <source>
        <dbReference type="ARBA" id="ARBA00022692"/>
    </source>
</evidence>
<dbReference type="Gene3D" id="1.20.1640.10">
    <property type="entry name" value="Multidrug efflux transporter AcrB transmembrane domain"/>
    <property type="match status" value="2"/>
</dbReference>
<protein>
    <recommendedName>
        <fullName evidence="7">SSD domain-containing protein</fullName>
    </recommendedName>
</protein>
<feature type="transmembrane region" description="Helical" evidence="6">
    <location>
        <begin position="546"/>
        <end position="566"/>
    </location>
</feature>
<comment type="subcellular location">
    <subcellularLocation>
        <location evidence="1">Cell membrane</location>
        <topology evidence="1">Multi-pass membrane protein</topology>
    </subcellularLocation>
</comment>
<keyword evidence="5 6" id="KW-0472">Membrane</keyword>